<protein>
    <submittedName>
        <fullName evidence="1">Uncharacterized protein</fullName>
    </submittedName>
</protein>
<dbReference type="AlphaFoldDB" id="A0A0D3FSK7"/>
<proteinExistence type="predicted"/>
<dbReference type="Gramene" id="OBART04G02680.1">
    <property type="protein sequence ID" value="OBART04G02680.1"/>
    <property type="gene ID" value="OBART04G02680"/>
</dbReference>
<dbReference type="Proteomes" id="UP000026960">
    <property type="component" value="Chromosome 4"/>
</dbReference>
<organism evidence="1">
    <name type="scientific">Oryza barthii</name>
    <dbReference type="NCBI Taxonomy" id="65489"/>
    <lineage>
        <taxon>Eukaryota</taxon>
        <taxon>Viridiplantae</taxon>
        <taxon>Streptophyta</taxon>
        <taxon>Embryophyta</taxon>
        <taxon>Tracheophyta</taxon>
        <taxon>Spermatophyta</taxon>
        <taxon>Magnoliopsida</taxon>
        <taxon>Liliopsida</taxon>
        <taxon>Poales</taxon>
        <taxon>Poaceae</taxon>
        <taxon>BOP clade</taxon>
        <taxon>Oryzoideae</taxon>
        <taxon>Oryzeae</taxon>
        <taxon>Oryzinae</taxon>
        <taxon>Oryza</taxon>
    </lineage>
</organism>
<keyword evidence="2" id="KW-1185">Reference proteome</keyword>
<reference evidence="1" key="2">
    <citation type="submission" date="2015-03" db="UniProtKB">
        <authorList>
            <consortium name="EnsemblPlants"/>
        </authorList>
    </citation>
    <scope>IDENTIFICATION</scope>
</reference>
<reference evidence="1" key="1">
    <citation type="journal article" date="2009" name="Rice">
        <title>De Novo Next Generation Sequencing of Plant Genomes.</title>
        <authorList>
            <person name="Rounsley S."/>
            <person name="Marri P.R."/>
            <person name="Yu Y."/>
            <person name="He R."/>
            <person name="Sisneros N."/>
            <person name="Goicoechea J.L."/>
            <person name="Lee S.J."/>
            <person name="Angelova A."/>
            <person name="Kudrna D."/>
            <person name="Luo M."/>
            <person name="Affourtit J."/>
            <person name="Desany B."/>
            <person name="Knight J."/>
            <person name="Niazi F."/>
            <person name="Egholm M."/>
            <person name="Wing R.A."/>
        </authorList>
    </citation>
    <scope>NUCLEOTIDE SEQUENCE [LARGE SCALE GENOMIC DNA]</scope>
    <source>
        <strain evidence="1">cv. IRGC 105608</strain>
    </source>
</reference>
<dbReference type="EnsemblPlants" id="OBART04G02680.1">
    <property type="protein sequence ID" value="OBART04G02680.1"/>
    <property type="gene ID" value="OBART04G02680"/>
</dbReference>
<dbReference type="PaxDb" id="65489-OBART04G02680.1"/>
<evidence type="ECO:0000313" key="2">
    <source>
        <dbReference type="Proteomes" id="UP000026960"/>
    </source>
</evidence>
<accession>A0A0D3FSK7</accession>
<evidence type="ECO:0000313" key="1">
    <source>
        <dbReference type="EnsemblPlants" id="OBART04G02680.1"/>
    </source>
</evidence>
<dbReference type="HOGENOM" id="CLU_2041689_0_0_1"/>
<sequence length="140" mass="15759">MAEWAAAQIIFLPGPARLEGTEGLSCYCLRGKDPEEQDGELTHWLQEELPPCISYNVMEEVGTVFVVFDQAQGQLNPLRLPNGRQDLKYHGVQGLTDHRALRFRYKGYSNLFVFTVAFLEESGYCLEDGKASRSARDITA</sequence>
<name>A0A0D3FSK7_9ORYZ</name>